<dbReference type="PANTHER" id="PTHR30399:SF1">
    <property type="entry name" value="UTP PYROPHOSPHATASE"/>
    <property type="match status" value="1"/>
</dbReference>
<dbReference type="KEGG" id="mou:OU421_00245"/>
<organism evidence="2 3">
    <name type="scientific">Methanogenium organophilum</name>
    <dbReference type="NCBI Taxonomy" id="2199"/>
    <lineage>
        <taxon>Archaea</taxon>
        <taxon>Methanobacteriati</taxon>
        <taxon>Methanobacteriota</taxon>
        <taxon>Stenosarchaea group</taxon>
        <taxon>Methanomicrobia</taxon>
        <taxon>Methanomicrobiales</taxon>
        <taxon>Methanomicrobiaceae</taxon>
        <taxon>Methanogenium</taxon>
    </lineage>
</organism>
<dbReference type="CDD" id="cd07344">
    <property type="entry name" value="M48_yhfN_like"/>
    <property type="match status" value="1"/>
</dbReference>
<proteinExistence type="predicted"/>
<protein>
    <submittedName>
        <fullName evidence="2">M48 family metallopeptidase</fullName>
    </submittedName>
</protein>
<dbReference type="Proteomes" id="UP001163096">
    <property type="component" value="Chromosome"/>
</dbReference>
<evidence type="ECO:0000259" key="1">
    <source>
        <dbReference type="Pfam" id="PF01863"/>
    </source>
</evidence>
<dbReference type="PANTHER" id="PTHR30399">
    <property type="entry name" value="UNCHARACTERIZED PROTEIN YGJP"/>
    <property type="match status" value="1"/>
</dbReference>
<dbReference type="InterPro" id="IPR002725">
    <property type="entry name" value="YgjP-like_metallopeptidase"/>
</dbReference>
<reference evidence="2" key="1">
    <citation type="submission" date="2022-11" db="EMBL/GenBank/DDBJ databases">
        <title>Complete genome sequence of Methanogenium organophilum DSM 3596.</title>
        <authorList>
            <person name="Chen S.-C."/>
            <person name="Lai S.-J."/>
            <person name="You Y.-T."/>
        </authorList>
    </citation>
    <scope>NUCLEOTIDE SEQUENCE</scope>
    <source>
        <strain evidence="2">DSM 3596</strain>
    </source>
</reference>
<sequence length="97" mass="11902">MPKVDSYKDRFEEIPRGIRVIDFKYRWRSCSSKNHLNFHWKIILAPMTIVDYIVVHEMAHLIEKNHTPEFWEIIGTVLPDYEQRKEWLRRNGKYLDI</sequence>
<dbReference type="GeneID" id="76833485"/>
<gene>
    <name evidence="2" type="ORF">OU421_00245</name>
</gene>
<keyword evidence="3" id="KW-1185">Reference proteome</keyword>
<dbReference type="Pfam" id="PF01863">
    <property type="entry name" value="YgjP-like"/>
    <property type="match status" value="1"/>
</dbReference>
<accession>A0A9X9S4I0</accession>
<evidence type="ECO:0000313" key="3">
    <source>
        <dbReference type="Proteomes" id="UP001163096"/>
    </source>
</evidence>
<name>A0A9X9S4I0_METOG</name>
<dbReference type="EMBL" id="CP113361">
    <property type="protein sequence ID" value="WAI01342.1"/>
    <property type="molecule type" value="Genomic_DNA"/>
</dbReference>
<dbReference type="AlphaFoldDB" id="A0A9X9S4I0"/>
<dbReference type="InterPro" id="IPR053136">
    <property type="entry name" value="UTP_pyrophosphatase-like"/>
</dbReference>
<feature type="domain" description="YgjP-like metallopeptidase" evidence="1">
    <location>
        <begin position="3"/>
        <end position="91"/>
    </location>
</feature>
<evidence type="ECO:0000313" key="2">
    <source>
        <dbReference type="EMBL" id="WAI01342.1"/>
    </source>
</evidence>
<dbReference type="Gene3D" id="3.30.2010.10">
    <property type="entry name" value="Metalloproteases ('zincins'), catalytic domain"/>
    <property type="match status" value="1"/>
</dbReference>
<dbReference type="RefSeq" id="WP_268186568.1">
    <property type="nucleotide sequence ID" value="NZ_CP113361.1"/>
</dbReference>